<keyword evidence="2" id="KW-0597">Phosphoprotein</keyword>
<evidence type="ECO:0000256" key="2">
    <source>
        <dbReference type="ARBA" id="ARBA00022553"/>
    </source>
</evidence>
<dbReference type="CDD" id="cd19488">
    <property type="entry name" value="KaiC-like_N"/>
    <property type="match status" value="1"/>
</dbReference>
<sequence>MTGRTTRSASGVPGLDEVLHGGLIAGQLYLIDGEPGAGKTTLALQYLMQGVRDGERTLYVTLGETAGELRSGAASHGWSLDGIEIVEFIVSEHDLFGDSELTMYHPSEVELNETTKRILEAVERFKPTRMVLDSLSELRLLAQTSLRYRRQILAFKQFFIGRGCTVLFLDDRSGRDIDTQVHSIAHGVIALDRSIPAYGPALRQVRITKFRGSDFISGQQDMLIRRGGLQVFPRLTAKEHGRPFDRDVVPSGAQALDDLLGGGIERGTATLLIGPAGSGKSTIAAQYAVATARRGGHAAVFTFEESRALLLARLKGLGMTVDEGVGPGKLMVRQLDAAEVLPGQFANLVRESVEVHGATVIVIDSLNGYMNAMPGERALTVQLHELLTYLNNHGVATFLVAAQSGMFGAGMRNVVDASYLADSVMLLRMYEHQGSVRKAISVVKKRSGPHEDTIRQLWFNRDGVHLGPPLEHLRGVLSGVPVEVDSLARSAPGDDDAPRT</sequence>
<comment type="caution">
    <text evidence="8">The sequence shown here is derived from an EMBL/GenBank/DDBJ whole genome shotgun (WGS) entry which is preliminary data.</text>
</comment>
<dbReference type="InterPro" id="IPR027417">
    <property type="entry name" value="P-loop_NTPase"/>
</dbReference>
<dbReference type="Pfam" id="PF06745">
    <property type="entry name" value="ATPase"/>
    <property type="match status" value="2"/>
</dbReference>
<gene>
    <name evidence="8" type="ORF">J2X16_001229</name>
</gene>
<feature type="domain" description="KaiC" evidence="7">
    <location>
        <begin position="247"/>
        <end position="480"/>
    </location>
</feature>
<evidence type="ECO:0000259" key="7">
    <source>
        <dbReference type="PROSITE" id="PS51146"/>
    </source>
</evidence>
<keyword evidence="5" id="KW-0418">Kinase</keyword>
<dbReference type="InterPro" id="IPR014774">
    <property type="entry name" value="KaiC-like_dom"/>
</dbReference>
<evidence type="ECO:0000256" key="6">
    <source>
        <dbReference type="ARBA" id="ARBA00022801"/>
    </source>
</evidence>
<dbReference type="PANTHER" id="PTHR42926:SF1">
    <property type="entry name" value="CIRCADIAN CLOCK OSCILLATOR PROTEIN KAIC 1"/>
    <property type="match status" value="1"/>
</dbReference>
<dbReference type="InterPro" id="IPR030665">
    <property type="entry name" value="KaiC"/>
</dbReference>
<evidence type="ECO:0000313" key="8">
    <source>
        <dbReference type="EMBL" id="MDR7295890.1"/>
    </source>
</evidence>
<keyword evidence="3" id="KW-0808">Transferase</keyword>
<evidence type="ECO:0000256" key="4">
    <source>
        <dbReference type="ARBA" id="ARBA00022737"/>
    </source>
</evidence>
<accession>A0ABU1Z7D4</accession>
<dbReference type="Gene3D" id="3.40.50.300">
    <property type="entry name" value="P-loop containing nucleotide triphosphate hydrolases"/>
    <property type="match status" value="2"/>
</dbReference>
<dbReference type="PIRSF" id="PIRSF039117">
    <property type="entry name" value="KaiC"/>
    <property type="match status" value="1"/>
</dbReference>
<keyword evidence="4" id="KW-0677">Repeat</keyword>
<protein>
    <recommendedName>
        <fullName evidence="1">non-specific serine/threonine protein kinase</fullName>
        <ecNumber evidence="1">2.7.11.1</ecNumber>
    </recommendedName>
</protein>
<evidence type="ECO:0000256" key="5">
    <source>
        <dbReference type="ARBA" id="ARBA00022777"/>
    </source>
</evidence>
<evidence type="ECO:0000313" key="9">
    <source>
        <dbReference type="Proteomes" id="UP001180536"/>
    </source>
</evidence>
<name>A0ABU1Z7D4_9BURK</name>
<dbReference type="EC" id="2.7.11.1" evidence="1"/>
<dbReference type="PROSITE" id="PS51146">
    <property type="entry name" value="KAIC"/>
    <property type="match status" value="2"/>
</dbReference>
<dbReference type="EMBL" id="JAVDXQ010000002">
    <property type="protein sequence ID" value="MDR7295890.1"/>
    <property type="molecule type" value="Genomic_DNA"/>
</dbReference>
<proteinExistence type="predicted"/>
<feature type="domain" description="KaiC" evidence="7">
    <location>
        <begin position="6"/>
        <end position="245"/>
    </location>
</feature>
<dbReference type="InterPro" id="IPR051347">
    <property type="entry name" value="Circadian_clock_KaiC-rel"/>
</dbReference>
<organism evidence="8 9">
    <name type="scientific">Pelomonas aquatica</name>
    <dbReference type="NCBI Taxonomy" id="431058"/>
    <lineage>
        <taxon>Bacteria</taxon>
        <taxon>Pseudomonadati</taxon>
        <taxon>Pseudomonadota</taxon>
        <taxon>Betaproteobacteria</taxon>
        <taxon>Burkholderiales</taxon>
        <taxon>Sphaerotilaceae</taxon>
        <taxon>Roseateles</taxon>
    </lineage>
</organism>
<dbReference type="SUPFAM" id="SSF52540">
    <property type="entry name" value="P-loop containing nucleoside triphosphate hydrolases"/>
    <property type="match status" value="2"/>
</dbReference>
<evidence type="ECO:0000256" key="3">
    <source>
        <dbReference type="ARBA" id="ARBA00022679"/>
    </source>
</evidence>
<dbReference type="SMART" id="SM00382">
    <property type="entry name" value="AAA"/>
    <property type="match status" value="2"/>
</dbReference>
<reference evidence="8 9" key="1">
    <citation type="submission" date="2023-07" db="EMBL/GenBank/DDBJ databases">
        <title>Sorghum-associated microbial communities from plants grown in Nebraska, USA.</title>
        <authorList>
            <person name="Schachtman D."/>
        </authorList>
    </citation>
    <scope>NUCLEOTIDE SEQUENCE [LARGE SCALE GENOMIC DNA]</scope>
    <source>
        <strain evidence="8 9">BE310</strain>
    </source>
</reference>
<keyword evidence="6" id="KW-0378">Hydrolase</keyword>
<evidence type="ECO:0000256" key="1">
    <source>
        <dbReference type="ARBA" id="ARBA00012513"/>
    </source>
</evidence>
<dbReference type="InterPro" id="IPR010624">
    <property type="entry name" value="KaiC_dom"/>
</dbReference>
<dbReference type="Proteomes" id="UP001180536">
    <property type="component" value="Unassembled WGS sequence"/>
</dbReference>
<keyword evidence="9" id="KW-1185">Reference proteome</keyword>
<dbReference type="RefSeq" id="WP_310342823.1">
    <property type="nucleotide sequence ID" value="NZ_JAVDXQ010000002.1"/>
</dbReference>
<dbReference type="PANTHER" id="PTHR42926">
    <property type="match status" value="1"/>
</dbReference>
<dbReference type="InterPro" id="IPR003593">
    <property type="entry name" value="AAA+_ATPase"/>
</dbReference>